<organism evidence="12 13">
    <name type="scientific">Thermoproteota archaeon</name>
    <dbReference type="NCBI Taxonomy" id="2056631"/>
    <lineage>
        <taxon>Archaea</taxon>
        <taxon>Thermoproteota</taxon>
    </lineage>
</organism>
<keyword evidence="8 9" id="KW-0663">Pyridoxal phosphate</keyword>
<dbReference type="PANTHER" id="PTHR11680:SF35">
    <property type="entry name" value="SERINE HYDROXYMETHYLTRANSFERASE 1"/>
    <property type="match status" value="1"/>
</dbReference>
<evidence type="ECO:0000256" key="4">
    <source>
        <dbReference type="ARBA" id="ARBA00022490"/>
    </source>
</evidence>
<keyword evidence="6 9" id="KW-0028">Amino-acid biosynthesis</keyword>
<evidence type="ECO:0000256" key="2">
    <source>
        <dbReference type="ARBA" id="ARBA00006376"/>
    </source>
</evidence>
<dbReference type="GO" id="GO:0008168">
    <property type="term" value="F:methyltransferase activity"/>
    <property type="evidence" value="ECO:0007669"/>
    <property type="project" value="UniProtKB-KW"/>
</dbReference>
<dbReference type="PIRSF" id="PIRSF000412">
    <property type="entry name" value="SHMT"/>
    <property type="match status" value="1"/>
</dbReference>
<keyword evidence="5 9" id="KW-0554">One-carbon metabolism</keyword>
<keyword evidence="4 9" id="KW-0963">Cytoplasm</keyword>
<evidence type="ECO:0000256" key="8">
    <source>
        <dbReference type="ARBA" id="ARBA00022898"/>
    </source>
</evidence>
<dbReference type="PANTHER" id="PTHR11680">
    <property type="entry name" value="SERINE HYDROXYMETHYLTRANSFERASE"/>
    <property type="match status" value="1"/>
</dbReference>
<dbReference type="EC" id="2.1.2.-" evidence="9"/>
<comment type="pathway">
    <text evidence="9">Amino-acid biosynthesis; glycine biosynthesis; glycine from L-serine: step 1/1.</text>
</comment>
<dbReference type="InterPro" id="IPR015422">
    <property type="entry name" value="PyrdxlP-dep_Trfase_small"/>
</dbReference>
<dbReference type="SUPFAM" id="SSF53383">
    <property type="entry name" value="PLP-dependent transferases"/>
    <property type="match status" value="1"/>
</dbReference>
<comment type="cofactor">
    <cofactor evidence="1 9 10">
        <name>pyridoxal 5'-phosphate</name>
        <dbReference type="ChEBI" id="CHEBI:597326"/>
    </cofactor>
</comment>
<dbReference type="AlphaFoldDB" id="A0A497F3C6"/>
<comment type="subunit">
    <text evidence="3 9">Homodimer.</text>
</comment>
<dbReference type="GO" id="GO:0019264">
    <property type="term" value="P:glycine biosynthetic process from serine"/>
    <property type="evidence" value="ECO:0007669"/>
    <property type="project" value="UniProtKB-UniRule"/>
</dbReference>
<evidence type="ECO:0000256" key="1">
    <source>
        <dbReference type="ARBA" id="ARBA00001933"/>
    </source>
</evidence>
<dbReference type="InterPro" id="IPR001085">
    <property type="entry name" value="Ser_HO-MeTrfase"/>
</dbReference>
<feature type="domain" description="Serine hydroxymethyltransferase-like" evidence="11">
    <location>
        <begin position="9"/>
        <end position="395"/>
    </location>
</feature>
<sequence>MSEARRYYDKVFELLVKHHEWFKQVIPLIASENIPSPAVREAIITDFGNRYAEGWPGERVYAGCKYIDEVELLAIDLAKKLFKAEFVDVRPISGVVANLVVYTAFTEPGDYMYALPIVRGGHISMGKKKLGGTAGAVRGLNVEYLAYDEKELNIDVDKTIKRVESLMEKKGVKPKLVLFGASVFLFPHPVKELGEYFHSLGATVAYDAAHVAGLIAGGVFQDPLREGADVVSLSTHKTLPGPQHGMILSWEKYAEKIKRATFPGLVSNHHLHNVAGVAVALAEMLEFGKQYARQIVRNAKALGQALYEKGFKVLGEHKGFTESHTLLIDVSEFGDGAMVEKKLEEANIIVNRNLLPWDIRLGRHYKNPGGIRLGTSEVTRLGMRESEMEEIAEFIKRVIIDKEPPEKVKADVIEFRKEYQKVHYCFDNLIEAYAYIKVR</sequence>
<dbReference type="EMBL" id="QMRA01000032">
    <property type="protein sequence ID" value="RLE54163.1"/>
    <property type="molecule type" value="Genomic_DNA"/>
</dbReference>
<dbReference type="GO" id="GO:0004372">
    <property type="term" value="F:glycine hydroxymethyltransferase activity"/>
    <property type="evidence" value="ECO:0007669"/>
    <property type="project" value="UniProtKB-UniRule"/>
</dbReference>
<comment type="function">
    <text evidence="9">Catalyzes the reversible interconversion of serine and glycine with a modified folate serving as the one-carbon carrier. Also exhibits a pteridine-independent aldolase activity toward beta-hydroxyamino acids, producing glycine and aldehydes, via a retro-aldol mechanism.</text>
</comment>
<dbReference type="InterPro" id="IPR015421">
    <property type="entry name" value="PyrdxlP-dep_Trfase_major"/>
</dbReference>
<protein>
    <recommendedName>
        <fullName evidence="9">Serine hydroxymethyltransferase</fullName>
        <shortName evidence="9">SHMT</shortName>
        <shortName evidence="9">Serine methylase</shortName>
        <ecNumber evidence="9">2.1.2.-</ecNumber>
    </recommendedName>
</protein>
<dbReference type="Gene3D" id="3.40.640.10">
    <property type="entry name" value="Type I PLP-dependent aspartate aminotransferase-like (Major domain)"/>
    <property type="match status" value="1"/>
</dbReference>
<comment type="caution">
    <text evidence="12">The sequence shown here is derived from an EMBL/GenBank/DDBJ whole genome shotgun (WGS) entry which is preliminary data.</text>
</comment>
<feature type="binding site" evidence="9">
    <location>
        <position position="251"/>
    </location>
    <ligand>
        <name>(6S)-5,6,7,8-tetrahydrofolate</name>
        <dbReference type="ChEBI" id="CHEBI:57453"/>
    </ligand>
</feature>
<dbReference type="FunFam" id="3.90.1150.10:FF:000114">
    <property type="entry name" value="Serine hydroxymethyltransferase"/>
    <property type="match status" value="1"/>
</dbReference>
<dbReference type="FunFam" id="3.40.640.10:FF:000101">
    <property type="entry name" value="Serine hydroxymethyltransferase"/>
    <property type="match status" value="1"/>
</dbReference>
<accession>A0A497F3C6</accession>
<dbReference type="InterPro" id="IPR039429">
    <property type="entry name" value="SHMT-like_dom"/>
</dbReference>
<dbReference type="GO" id="GO:0030170">
    <property type="term" value="F:pyridoxal phosphate binding"/>
    <property type="evidence" value="ECO:0007669"/>
    <property type="project" value="UniProtKB-UniRule"/>
</dbReference>
<proteinExistence type="inferred from homology"/>
<dbReference type="InterPro" id="IPR049943">
    <property type="entry name" value="Ser_HO-MeTrfase-like"/>
</dbReference>
<dbReference type="Proteomes" id="UP000269499">
    <property type="component" value="Unassembled WGS sequence"/>
</dbReference>
<evidence type="ECO:0000256" key="6">
    <source>
        <dbReference type="ARBA" id="ARBA00022605"/>
    </source>
</evidence>
<dbReference type="GO" id="GO:0035999">
    <property type="term" value="P:tetrahydrofolate interconversion"/>
    <property type="evidence" value="ECO:0007669"/>
    <property type="project" value="InterPro"/>
</dbReference>
<dbReference type="UniPathway" id="UPA00288">
    <property type="reaction ID" value="UER01023"/>
</dbReference>
<comment type="caution">
    <text evidence="9">Lacks conserved residue(s) required for the propagation of feature annotation.</text>
</comment>
<evidence type="ECO:0000256" key="10">
    <source>
        <dbReference type="PIRSR" id="PIRSR000412-50"/>
    </source>
</evidence>
<dbReference type="GO" id="GO:0032259">
    <property type="term" value="P:methylation"/>
    <property type="evidence" value="ECO:0007669"/>
    <property type="project" value="UniProtKB-KW"/>
</dbReference>
<dbReference type="Pfam" id="PF00464">
    <property type="entry name" value="SHMT"/>
    <property type="match status" value="1"/>
</dbReference>
<name>A0A497F3C6_9CREN</name>
<dbReference type="Gene3D" id="3.90.1150.10">
    <property type="entry name" value="Aspartate Aminotransferase, domain 1"/>
    <property type="match status" value="1"/>
</dbReference>
<keyword evidence="7 9" id="KW-0808">Transferase</keyword>
<evidence type="ECO:0000256" key="5">
    <source>
        <dbReference type="ARBA" id="ARBA00022563"/>
    </source>
</evidence>
<evidence type="ECO:0000259" key="11">
    <source>
        <dbReference type="Pfam" id="PF00464"/>
    </source>
</evidence>
<evidence type="ECO:0000313" key="13">
    <source>
        <dbReference type="Proteomes" id="UP000269499"/>
    </source>
</evidence>
<comment type="subcellular location">
    <subcellularLocation>
        <location evidence="9">Cytoplasm</location>
    </subcellularLocation>
</comment>
<gene>
    <name evidence="9" type="primary">glyA</name>
    <name evidence="12" type="ORF">DRJ26_02200</name>
</gene>
<feature type="binding site" evidence="9">
    <location>
        <begin position="121"/>
        <end position="123"/>
    </location>
    <ligand>
        <name>(6S)-5,6,7,8-tetrahydrofolate</name>
        <dbReference type="ChEBI" id="CHEBI:57453"/>
    </ligand>
</feature>
<feature type="site" description="Plays an important role in substrate specificity" evidence="9">
    <location>
        <position position="236"/>
    </location>
</feature>
<dbReference type="HAMAP" id="MF_00051">
    <property type="entry name" value="SHMT"/>
    <property type="match status" value="1"/>
</dbReference>
<comment type="similarity">
    <text evidence="2 9">Belongs to the SHMT family.</text>
</comment>
<dbReference type="InterPro" id="IPR015424">
    <property type="entry name" value="PyrdxlP-dep_Trfase"/>
</dbReference>
<evidence type="ECO:0000256" key="3">
    <source>
        <dbReference type="ARBA" id="ARBA00011738"/>
    </source>
</evidence>
<evidence type="ECO:0000256" key="7">
    <source>
        <dbReference type="ARBA" id="ARBA00022679"/>
    </source>
</evidence>
<dbReference type="GO" id="GO:0005737">
    <property type="term" value="C:cytoplasm"/>
    <property type="evidence" value="ECO:0007669"/>
    <property type="project" value="UniProtKB-SubCell"/>
</dbReference>
<reference evidence="12 13" key="1">
    <citation type="submission" date="2018-06" db="EMBL/GenBank/DDBJ databases">
        <title>Extensive metabolic versatility and redundancy in microbially diverse, dynamic hydrothermal sediments.</title>
        <authorList>
            <person name="Dombrowski N."/>
            <person name="Teske A."/>
            <person name="Baker B.J."/>
        </authorList>
    </citation>
    <scope>NUCLEOTIDE SEQUENCE [LARGE SCALE GENOMIC DNA]</scope>
    <source>
        <strain evidence="12">B20_G2</strain>
    </source>
</reference>
<feature type="modified residue" description="N6-(pyridoxal phosphate)lysine" evidence="9 10">
    <location>
        <position position="237"/>
    </location>
</feature>
<evidence type="ECO:0000313" key="12">
    <source>
        <dbReference type="EMBL" id="RLE54163.1"/>
    </source>
</evidence>
<dbReference type="NCBIfam" id="NF000586">
    <property type="entry name" value="PRK00011.1"/>
    <property type="match status" value="1"/>
</dbReference>
<evidence type="ECO:0000256" key="9">
    <source>
        <dbReference type="HAMAP-Rule" id="MF_00051"/>
    </source>
</evidence>
<dbReference type="CDD" id="cd00378">
    <property type="entry name" value="SHMT"/>
    <property type="match status" value="1"/>
</dbReference>